<evidence type="ECO:0008006" key="13">
    <source>
        <dbReference type="Google" id="ProtNLM"/>
    </source>
</evidence>
<sequence>MNQLGTVYATKRRRRNGKSLKPTPKDGVTKSNPSKRHRERLNAELDHLASLLPFEQNILSKLDRLSILRLSVSYLRTKSYFQVVMHKDKDDVLHRPRDLTAFDHTPLDGEMFLQALNGFLIILTCDGEVFFATHSIEGYLGFHQSDIVHQSVYELVHSEDREELQRQLMWNSFLPPESANMGLQEVLLPDNCHLLERSFTVRFRCLLDNTSGFLRLDIRGRVKVLHGQNRKSEEPPLGLFAICTPFGPPSLLEIPQKEVMFKSKHKLDLALVSMDQRGKMLLGYSDNELGSMGGYDLVHYDDLAYVASAHQELLKTGASGMIAYRFQTKDGQWQWLQTSSRLVYKNSKPDFVISTHRPLMEEEGRDLLGKRTMDFKVSYLDAGLPNNYFSDTDQLLSNPSTNHHPVPTTPSRVNRRYKTQLRDFLSTCRTKRKLSHSTGAGQPATPPATSTVTAAVVSPMPDYIATDASAYNMYSYATPGADHGLTTYMGHSNFQHGLYPVPDNRYLATTDNLFHQYRPLGSYYPEYHHSPTAGPYVGNGFLEMSSRTPAGYDSTGYRSIPVDEKIYSCQQTYVDTTRSYVVPNSTKCLDASWPYSVSPSSGIIQPIQVMSAAQLEANHKSCAKLKPDKSGMITPKMEEIKSDVGQVESPAQHFSPAEMPRQTVLMWGSNHVQPSPASNHHRSPADEADYSINSEGCESLKGLGEMAGQEMCKWNGDGDKAEAVGQAGDADGPHHHANHHNHHNSRVVMVL</sequence>
<dbReference type="InterPro" id="IPR036638">
    <property type="entry name" value="HLH_DNA-bd_sf"/>
</dbReference>
<feature type="domain" description="PAS" evidence="9">
    <location>
        <begin position="113"/>
        <end position="168"/>
    </location>
</feature>
<dbReference type="PROSITE" id="PS50888">
    <property type="entry name" value="BHLH"/>
    <property type="match status" value="1"/>
</dbReference>
<dbReference type="GO" id="GO:0004879">
    <property type="term" value="F:nuclear receptor activity"/>
    <property type="evidence" value="ECO:0007669"/>
    <property type="project" value="TreeGrafter"/>
</dbReference>
<feature type="region of interest" description="Disordered" evidence="8">
    <location>
        <begin position="719"/>
        <end position="751"/>
    </location>
</feature>
<evidence type="ECO:0000256" key="5">
    <source>
        <dbReference type="ARBA" id="ARBA00023159"/>
    </source>
</evidence>
<dbReference type="PANTHER" id="PTHR10649">
    <property type="entry name" value="ARYL HYDROCARBON RECEPTOR"/>
    <property type="match status" value="1"/>
</dbReference>
<evidence type="ECO:0000256" key="4">
    <source>
        <dbReference type="ARBA" id="ARBA00023125"/>
    </source>
</evidence>
<keyword evidence="4" id="KW-0238">DNA-binding</keyword>
<dbReference type="FunFam" id="4.10.280.10:FF:000041">
    <property type="entry name" value="aryl hydrocarbon receptor repressor"/>
    <property type="match status" value="1"/>
</dbReference>
<dbReference type="GO" id="GO:0006805">
    <property type="term" value="P:xenobiotic metabolic process"/>
    <property type="evidence" value="ECO:0007669"/>
    <property type="project" value="InterPro"/>
</dbReference>
<dbReference type="FunFam" id="3.30.450.20:FF:000069">
    <property type="entry name" value="Aryl hydrocarbon receptor"/>
    <property type="match status" value="1"/>
</dbReference>
<dbReference type="PROSITE" id="PS50112">
    <property type="entry name" value="PAS"/>
    <property type="match status" value="1"/>
</dbReference>
<name>A0A9N9TL44_PHYSR</name>
<dbReference type="GO" id="GO:0034751">
    <property type="term" value="C:aryl hydrocarbon receptor complex"/>
    <property type="evidence" value="ECO:0007669"/>
    <property type="project" value="TreeGrafter"/>
</dbReference>
<keyword evidence="3" id="KW-0805">Transcription regulation</keyword>
<proteinExistence type="predicted"/>
<dbReference type="GO" id="GO:0005634">
    <property type="term" value="C:nucleus"/>
    <property type="evidence" value="ECO:0007669"/>
    <property type="project" value="UniProtKB-SubCell"/>
</dbReference>
<feature type="domain" description="BHLH" evidence="10">
    <location>
        <begin position="25"/>
        <end position="78"/>
    </location>
</feature>
<keyword evidence="12" id="KW-1185">Reference proteome</keyword>
<dbReference type="InterPro" id="IPR001610">
    <property type="entry name" value="PAC"/>
</dbReference>
<dbReference type="SMART" id="SM00091">
    <property type="entry name" value="PAS"/>
    <property type="match status" value="2"/>
</dbReference>
<dbReference type="InterPro" id="IPR039091">
    <property type="entry name" value="AHR/AHRR"/>
</dbReference>
<keyword evidence="5" id="KW-0010">Activator</keyword>
<evidence type="ECO:0000259" key="10">
    <source>
        <dbReference type="PROSITE" id="PS50888"/>
    </source>
</evidence>
<dbReference type="CDD" id="cd19730">
    <property type="entry name" value="bHLH-PAS_spineless_like"/>
    <property type="match status" value="1"/>
</dbReference>
<feature type="region of interest" description="Disordered" evidence="8">
    <location>
        <begin position="1"/>
        <end position="35"/>
    </location>
</feature>
<dbReference type="Pfam" id="PF00989">
    <property type="entry name" value="PAS"/>
    <property type="match status" value="1"/>
</dbReference>
<dbReference type="SMART" id="SM00086">
    <property type="entry name" value="PAC"/>
    <property type="match status" value="1"/>
</dbReference>
<feature type="compositionally biased region" description="Basic residues" evidence="8">
    <location>
        <begin position="735"/>
        <end position="745"/>
    </location>
</feature>
<evidence type="ECO:0000256" key="7">
    <source>
        <dbReference type="ARBA" id="ARBA00023242"/>
    </source>
</evidence>
<dbReference type="InterPro" id="IPR013655">
    <property type="entry name" value="PAS_fold_3"/>
</dbReference>
<reference evidence="11" key="1">
    <citation type="submission" date="2022-01" db="EMBL/GenBank/DDBJ databases">
        <authorList>
            <person name="King R."/>
        </authorList>
    </citation>
    <scope>NUCLEOTIDE SEQUENCE</scope>
</reference>
<dbReference type="CDD" id="cd00130">
    <property type="entry name" value="PAS"/>
    <property type="match status" value="2"/>
</dbReference>
<dbReference type="Gene3D" id="3.30.450.20">
    <property type="entry name" value="PAS domain"/>
    <property type="match status" value="2"/>
</dbReference>
<evidence type="ECO:0000256" key="8">
    <source>
        <dbReference type="SAM" id="MobiDB-lite"/>
    </source>
</evidence>
<dbReference type="GO" id="GO:0046983">
    <property type="term" value="F:protein dimerization activity"/>
    <property type="evidence" value="ECO:0007669"/>
    <property type="project" value="InterPro"/>
</dbReference>
<evidence type="ECO:0000259" key="9">
    <source>
        <dbReference type="PROSITE" id="PS50112"/>
    </source>
</evidence>
<dbReference type="FunFam" id="3.30.450.20:FF:000074">
    <property type="entry name" value="Aryl hydrocarbon receptor"/>
    <property type="match status" value="1"/>
</dbReference>
<dbReference type="InterPro" id="IPR035965">
    <property type="entry name" value="PAS-like_dom_sf"/>
</dbReference>
<evidence type="ECO:0000313" key="11">
    <source>
        <dbReference type="EMBL" id="CAG9857915.1"/>
    </source>
</evidence>
<dbReference type="PANTHER" id="PTHR10649:SF12">
    <property type="entry name" value="SPINELESS, ISOFORM C"/>
    <property type="match status" value="1"/>
</dbReference>
<dbReference type="InterPro" id="IPR000014">
    <property type="entry name" value="PAS"/>
</dbReference>
<evidence type="ECO:0000256" key="2">
    <source>
        <dbReference type="ARBA" id="ARBA00022737"/>
    </source>
</evidence>
<evidence type="ECO:0000256" key="6">
    <source>
        <dbReference type="ARBA" id="ARBA00023163"/>
    </source>
</evidence>
<evidence type="ECO:0000256" key="3">
    <source>
        <dbReference type="ARBA" id="ARBA00023015"/>
    </source>
</evidence>
<evidence type="ECO:0000313" key="12">
    <source>
        <dbReference type="Proteomes" id="UP001153712"/>
    </source>
</evidence>
<comment type="subcellular location">
    <subcellularLocation>
        <location evidence="1">Nucleus</location>
    </subcellularLocation>
</comment>
<evidence type="ECO:0000256" key="1">
    <source>
        <dbReference type="ARBA" id="ARBA00004123"/>
    </source>
</evidence>
<dbReference type="Gene3D" id="4.10.280.10">
    <property type="entry name" value="Helix-loop-helix DNA-binding domain"/>
    <property type="match status" value="1"/>
</dbReference>
<dbReference type="Pfam" id="PF08447">
    <property type="entry name" value="PAS_3"/>
    <property type="match status" value="1"/>
</dbReference>
<keyword evidence="7" id="KW-0539">Nucleus</keyword>
<dbReference type="InterPro" id="IPR013767">
    <property type="entry name" value="PAS_fold"/>
</dbReference>
<keyword evidence="2" id="KW-0677">Repeat</keyword>
<feature type="region of interest" description="Disordered" evidence="8">
    <location>
        <begin position="670"/>
        <end position="690"/>
    </location>
</feature>
<dbReference type="Proteomes" id="UP001153712">
    <property type="component" value="Chromosome 15"/>
</dbReference>
<dbReference type="SUPFAM" id="SSF55785">
    <property type="entry name" value="PYP-like sensor domain (PAS domain)"/>
    <property type="match status" value="2"/>
</dbReference>
<dbReference type="InterPro" id="IPR011598">
    <property type="entry name" value="bHLH_dom"/>
</dbReference>
<protein>
    <recommendedName>
        <fullName evidence="13">Aryl hydrocarbon receptor</fullName>
    </recommendedName>
</protein>
<dbReference type="SUPFAM" id="SSF47459">
    <property type="entry name" value="HLH, helix-loop-helix DNA-binding domain"/>
    <property type="match status" value="1"/>
</dbReference>
<organism evidence="11 12">
    <name type="scientific">Phyllotreta striolata</name>
    <name type="common">Striped flea beetle</name>
    <name type="synonym">Crioceris striolata</name>
    <dbReference type="NCBI Taxonomy" id="444603"/>
    <lineage>
        <taxon>Eukaryota</taxon>
        <taxon>Metazoa</taxon>
        <taxon>Ecdysozoa</taxon>
        <taxon>Arthropoda</taxon>
        <taxon>Hexapoda</taxon>
        <taxon>Insecta</taxon>
        <taxon>Pterygota</taxon>
        <taxon>Neoptera</taxon>
        <taxon>Endopterygota</taxon>
        <taxon>Coleoptera</taxon>
        <taxon>Polyphaga</taxon>
        <taxon>Cucujiformia</taxon>
        <taxon>Chrysomeloidea</taxon>
        <taxon>Chrysomelidae</taxon>
        <taxon>Galerucinae</taxon>
        <taxon>Alticini</taxon>
        <taxon>Phyllotreta</taxon>
    </lineage>
</organism>
<dbReference type="SMART" id="SM00353">
    <property type="entry name" value="HLH"/>
    <property type="match status" value="1"/>
</dbReference>
<dbReference type="GO" id="GO:0000976">
    <property type="term" value="F:transcription cis-regulatory region binding"/>
    <property type="evidence" value="ECO:0007669"/>
    <property type="project" value="TreeGrafter"/>
</dbReference>
<gene>
    <name evidence="11" type="ORF">PHYEVI_LOCUS4312</name>
</gene>
<dbReference type="NCBIfam" id="TIGR00229">
    <property type="entry name" value="sensory_box"/>
    <property type="match status" value="1"/>
</dbReference>
<accession>A0A9N9TL44</accession>
<dbReference type="AlphaFoldDB" id="A0A9N9TL44"/>
<dbReference type="EMBL" id="OU900108">
    <property type="protein sequence ID" value="CAG9857915.1"/>
    <property type="molecule type" value="Genomic_DNA"/>
</dbReference>
<dbReference type="OrthoDB" id="6099906at2759"/>
<dbReference type="GO" id="GO:0045944">
    <property type="term" value="P:positive regulation of transcription by RNA polymerase II"/>
    <property type="evidence" value="ECO:0007669"/>
    <property type="project" value="UniProtKB-ARBA"/>
</dbReference>
<keyword evidence="6" id="KW-0804">Transcription</keyword>